<dbReference type="InterPro" id="IPR036097">
    <property type="entry name" value="HisK_dim/P_sf"/>
</dbReference>
<comment type="caution">
    <text evidence="12">The sequence shown here is derived from an EMBL/GenBank/DDBJ whole genome shotgun (WGS) entry which is preliminary data.</text>
</comment>
<evidence type="ECO:0000313" key="13">
    <source>
        <dbReference type="Proteomes" id="UP001597112"/>
    </source>
</evidence>
<dbReference type="InterPro" id="IPR011990">
    <property type="entry name" value="TPR-like_helical_dom_sf"/>
</dbReference>
<dbReference type="SUPFAM" id="SSF48452">
    <property type="entry name" value="TPR-like"/>
    <property type="match status" value="1"/>
</dbReference>
<dbReference type="InterPro" id="IPR003594">
    <property type="entry name" value="HATPase_dom"/>
</dbReference>
<evidence type="ECO:0000256" key="3">
    <source>
        <dbReference type="ARBA" id="ARBA00022553"/>
    </source>
</evidence>
<evidence type="ECO:0000256" key="10">
    <source>
        <dbReference type="SAM" id="Phobius"/>
    </source>
</evidence>
<feature type="coiled-coil region" evidence="9">
    <location>
        <begin position="95"/>
        <end position="125"/>
    </location>
</feature>
<dbReference type="CDD" id="cd00082">
    <property type="entry name" value="HisKA"/>
    <property type="match status" value="1"/>
</dbReference>
<organism evidence="12 13">
    <name type="scientific">Ohtaekwangia kribbensis</name>
    <dbReference type="NCBI Taxonomy" id="688913"/>
    <lineage>
        <taxon>Bacteria</taxon>
        <taxon>Pseudomonadati</taxon>
        <taxon>Bacteroidota</taxon>
        <taxon>Cytophagia</taxon>
        <taxon>Cytophagales</taxon>
        <taxon>Fulvivirgaceae</taxon>
        <taxon>Ohtaekwangia</taxon>
    </lineage>
</organism>
<evidence type="ECO:0000256" key="4">
    <source>
        <dbReference type="ARBA" id="ARBA00022679"/>
    </source>
</evidence>
<keyword evidence="10" id="KW-0812">Transmembrane</keyword>
<dbReference type="InterPro" id="IPR036890">
    <property type="entry name" value="HATPase_C_sf"/>
</dbReference>
<dbReference type="GO" id="GO:0016301">
    <property type="term" value="F:kinase activity"/>
    <property type="evidence" value="ECO:0007669"/>
    <property type="project" value="UniProtKB-KW"/>
</dbReference>
<dbReference type="Gene3D" id="1.25.40.10">
    <property type="entry name" value="Tetratricopeptide repeat domain"/>
    <property type="match status" value="1"/>
</dbReference>
<keyword evidence="5" id="KW-0547">Nucleotide-binding</keyword>
<name>A0ABW3JY16_9BACT</name>
<keyword evidence="10" id="KW-1133">Transmembrane helix</keyword>
<comment type="catalytic activity">
    <reaction evidence="1">
        <text>ATP + protein L-histidine = ADP + protein N-phospho-L-histidine.</text>
        <dbReference type="EC" id="2.7.13.3"/>
    </reaction>
</comment>
<dbReference type="InterPro" id="IPR003661">
    <property type="entry name" value="HisK_dim/P_dom"/>
</dbReference>
<dbReference type="Gene3D" id="3.30.565.10">
    <property type="entry name" value="Histidine kinase-like ATPase, C-terminal domain"/>
    <property type="match status" value="1"/>
</dbReference>
<dbReference type="RefSeq" id="WP_377578258.1">
    <property type="nucleotide sequence ID" value="NZ_JBHTKA010000001.1"/>
</dbReference>
<accession>A0ABW3JY16</accession>
<evidence type="ECO:0000313" key="12">
    <source>
        <dbReference type="EMBL" id="MFD0998436.1"/>
    </source>
</evidence>
<dbReference type="InterPro" id="IPR019734">
    <property type="entry name" value="TPR_rpt"/>
</dbReference>
<dbReference type="SMART" id="SM00387">
    <property type="entry name" value="HATPase_c"/>
    <property type="match status" value="1"/>
</dbReference>
<keyword evidence="7" id="KW-0067">ATP-binding</keyword>
<sequence>MDRLLINLGLCYNQLKNYKEARKFITNAFNFCDSICSEAIRIEGNFGLGVSYFIEAEVTNDTAVYSKSKENFIKSYDVANQIRDKRWRLENLVYLARIYTELNDVEHAKKSLEEAEQIADDTEYNLLLIEIYKGFSILFNKSKNYQQAAIYQDKYIHLKDSIYSESLIKNLSKIQTDFEQRENIATIAAKEEVIKQQRDLNIAIAIIAMLAGLLVLVLQRSNRTIKRVNAQLSEAKEVIEEQNKLLEDKNKYLDKEVEAKTVDLERVNQSLKQVNDELDNFIYKTSHDIRGPLASLKGMCNVALMDVKDPVALDYLSKLDTTAERLNTILTRLLIINQINNSKLSVARIDFDTIINDVLLLEKKKGLPQKLKIRRYVEDNATILSDKELIRIVLENLIDNAIKFYNESDRVDSFVDIHVNTNGQGQVRVRVIDNGIGISEANPGKLFRMFFRASERSETGGIGLYIVKTATAKLGGRVGLLTTPEGYTEFYVLFPTTPPKQDEDSEKPSI</sequence>
<keyword evidence="9" id="KW-0175">Coiled coil</keyword>
<evidence type="ECO:0000256" key="7">
    <source>
        <dbReference type="ARBA" id="ARBA00022840"/>
    </source>
</evidence>
<dbReference type="PRINTS" id="PR00344">
    <property type="entry name" value="BCTRLSENSOR"/>
</dbReference>
<dbReference type="Gene3D" id="1.10.287.130">
    <property type="match status" value="1"/>
</dbReference>
<dbReference type="InterPro" id="IPR004358">
    <property type="entry name" value="Sig_transdc_His_kin-like_C"/>
</dbReference>
<evidence type="ECO:0000256" key="9">
    <source>
        <dbReference type="SAM" id="Coils"/>
    </source>
</evidence>
<evidence type="ECO:0000259" key="11">
    <source>
        <dbReference type="PROSITE" id="PS50109"/>
    </source>
</evidence>
<keyword evidence="8" id="KW-0902">Two-component regulatory system</keyword>
<dbReference type="SUPFAM" id="SSF55874">
    <property type="entry name" value="ATPase domain of HSP90 chaperone/DNA topoisomerase II/histidine kinase"/>
    <property type="match status" value="1"/>
</dbReference>
<feature type="coiled-coil region" evidence="9">
    <location>
        <begin position="218"/>
        <end position="284"/>
    </location>
</feature>
<feature type="domain" description="Histidine kinase" evidence="11">
    <location>
        <begin position="284"/>
        <end position="498"/>
    </location>
</feature>
<dbReference type="SUPFAM" id="SSF47384">
    <property type="entry name" value="Homodimeric domain of signal transducing histidine kinase"/>
    <property type="match status" value="1"/>
</dbReference>
<reference evidence="13" key="1">
    <citation type="journal article" date="2019" name="Int. J. Syst. Evol. Microbiol.">
        <title>The Global Catalogue of Microorganisms (GCM) 10K type strain sequencing project: providing services to taxonomists for standard genome sequencing and annotation.</title>
        <authorList>
            <consortium name="The Broad Institute Genomics Platform"/>
            <consortium name="The Broad Institute Genome Sequencing Center for Infectious Disease"/>
            <person name="Wu L."/>
            <person name="Ma J."/>
        </authorList>
    </citation>
    <scope>NUCLEOTIDE SEQUENCE [LARGE SCALE GENOMIC DNA]</scope>
    <source>
        <strain evidence="13">CCUG 58938</strain>
    </source>
</reference>
<evidence type="ECO:0000256" key="6">
    <source>
        <dbReference type="ARBA" id="ARBA00022777"/>
    </source>
</evidence>
<dbReference type="CDD" id="cd00075">
    <property type="entry name" value="HATPase"/>
    <property type="match status" value="1"/>
</dbReference>
<proteinExistence type="predicted"/>
<evidence type="ECO:0000256" key="1">
    <source>
        <dbReference type="ARBA" id="ARBA00000085"/>
    </source>
</evidence>
<keyword evidence="13" id="KW-1185">Reference proteome</keyword>
<feature type="transmembrane region" description="Helical" evidence="10">
    <location>
        <begin position="200"/>
        <end position="218"/>
    </location>
</feature>
<evidence type="ECO:0000256" key="8">
    <source>
        <dbReference type="ARBA" id="ARBA00023012"/>
    </source>
</evidence>
<dbReference type="SMART" id="SM00388">
    <property type="entry name" value="HisKA"/>
    <property type="match status" value="1"/>
</dbReference>
<keyword evidence="10" id="KW-0472">Membrane</keyword>
<dbReference type="InterPro" id="IPR050351">
    <property type="entry name" value="BphY/WalK/GraS-like"/>
</dbReference>
<keyword evidence="3" id="KW-0597">Phosphoprotein</keyword>
<protein>
    <recommendedName>
        <fullName evidence="2">histidine kinase</fullName>
        <ecNumber evidence="2">2.7.13.3</ecNumber>
    </recommendedName>
</protein>
<dbReference type="EC" id="2.7.13.3" evidence="2"/>
<keyword evidence="6 12" id="KW-0418">Kinase</keyword>
<dbReference type="Pfam" id="PF02518">
    <property type="entry name" value="HATPase_c"/>
    <property type="match status" value="1"/>
</dbReference>
<dbReference type="Proteomes" id="UP001597112">
    <property type="component" value="Unassembled WGS sequence"/>
</dbReference>
<evidence type="ECO:0000256" key="5">
    <source>
        <dbReference type="ARBA" id="ARBA00022741"/>
    </source>
</evidence>
<dbReference type="PANTHER" id="PTHR42878">
    <property type="entry name" value="TWO-COMPONENT HISTIDINE KINASE"/>
    <property type="match status" value="1"/>
</dbReference>
<dbReference type="EMBL" id="JBHTKA010000001">
    <property type="protein sequence ID" value="MFD0998436.1"/>
    <property type="molecule type" value="Genomic_DNA"/>
</dbReference>
<evidence type="ECO:0000256" key="2">
    <source>
        <dbReference type="ARBA" id="ARBA00012438"/>
    </source>
</evidence>
<dbReference type="PANTHER" id="PTHR42878:SF7">
    <property type="entry name" value="SENSOR HISTIDINE KINASE GLRK"/>
    <property type="match status" value="1"/>
</dbReference>
<gene>
    <name evidence="12" type="ORF">ACFQ21_03925</name>
</gene>
<dbReference type="Pfam" id="PF13181">
    <property type="entry name" value="TPR_8"/>
    <property type="match status" value="2"/>
</dbReference>
<dbReference type="Pfam" id="PF00512">
    <property type="entry name" value="HisKA"/>
    <property type="match status" value="1"/>
</dbReference>
<dbReference type="InterPro" id="IPR005467">
    <property type="entry name" value="His_kinase_dom"/>
</dbReference>
<dbReference type="PROSITE" id="PS50109">
    <property type="entry name" value="HIS_KIN"/>
    <property type="match status" value="1"/>
</dbReference>
<keyword evidence="4" id="KW-0808">Transferase</keyword>